<dbReference type="Pfam" id="PF25597">
    <property type="entry name" value="SH3_retrovirus"/>
    <property type="match status" value="1"/>
</dbReference>
<dbReference type="InterPro" id="IPR057670">
    <property type="entry name" value="SH3_retrovirus"/>
</dbReference>
<keyword evidence="3" id="KW-1185">Reference proteome</keyword>
<name>A0A371FKT0_MUCPR</name>
<comment type="caution">
    <text evidence="2">The sequence shown here is derived from an EMBL/GenBank/DDBJ whole genome shotgun (WGS) entry which is preliminary data.</text>
</comment>
<feature type="domain" description="Retroviral polymerase SH3-like" evidence="1">
    <location>
        <begin position="57"/>
        <end position="106"/>
    </location>
</feature>
<protein>
    <recommendedName>
        <fullName evidence="1">Retroviral polymerase SH3-like domain-containing protein</fullName>
    </recommendedName>
</protein>
<dbReference type="STRING" id="157652.A0A371FKT0"/>
<evidence type="ECO:0000259" key="1">
    <source>
        <dbReference type="Pfam" id="PF25597"/>
    </source>
</evidence>
<accession>A0A371FKT0</accession>
<sequence length="166" mass="19221">MFTVLEGYSKNVLAPCSKLDNICFKLGAPTLSLINITPDEAWSGIKQPIKHFRVFGSLAHVHFPNARRTKLEGNSYSYVLLGISEESKGHWLYDQVYKKIVIRQEVDKSYKEQVPLDIEWEDEERHNAYCNEESDEAPPIHEKGEIKEFEYKGETKKLVKAFLMKI</sequence>
<dbReference type="AlphaFoldDB" id="A0A371FKT0"/>
<dbReference type="Proteomes" id="UP000257109">
    <property type="component" value="Unassembled WGS sequence"/>
</dbReference>
<organism evidence="2 3">
    <name type="scientific">Mucuna pruriens</name>
    <name type="common">Velvet bean</name>
    <name type="synonym">Dolichos pruriens</name>
    <dbReference type="NCBI Taxonomy" id="157652"/>
    <lineage>
        <taxon>Eukaryota</taxon>
        <taxon>Viridiplantae</taxon>
        <taxon>Streptophyta</taxon>
        <taxon>Embryophyta</taxon>
        <taxon>Tracheophyta</taxon>
        <taxon>Spermatophyta</taxon>
        <taxon>Magnoliopsida</taxon>
        <taxon>eudicotyledons</taxon>
        <taxon>Gunneridae</taxon>
        <taxon>Pentapetalae</taxon>
        <taxon>rosids</taxon>
        <taxon>fabids</taxon>
        <taxon>Fabales</taxon>
        <taxon>Fabaceae</taxon>
        <taxon>Papilionoideae</taxon>
        <taxon>50 kb inversion clade</taxon>
        <taxon>NPAAA clade</taxon>
        <taxon>indigoferoid/millettioid clade</taxon>
        <taxon>Phaseoleae</taxon>
        <taxon>Mucuna</taxon>
    </lineage>
</organism>
<evidence type="ECO:0000313" key="2">
    <source>
        <dbReference type="EMBL" id="RDX78862.1"/>
    </source>
</evidence>
<feature type="non-terminal residue" evidence="2">
    <location>
        <position position="1"/>
    </location>
</feature>
<proteinExistence type="predicted"/>
<dbReference type="EMBL" id="QJKJ01008724">
    <property type="protein sequence ID" value="RDX78862.1"/>
    <property type="molecule type" value="Genomic_DNA"/>
</dbReference>
<reference evidence="2" key="1">
    <citation type="submission" date="2018-05" db="EMBL/GenBank/DDBJ databases">
        <title>Draft genome of Mucuna pruriens seed.</title>
        <authorList>
            <person name="Nnadi N.E."/>
            <person name="Vos R."/>
            <person name="Hasami M.H."/>
            <person name="Devisetty U.K."/>
            <person name="Aguiy J.C."/>
        </authorList>
    </citation>
    <scope>NUCLEOTIDE SEQUENCE [LARGE SCALE GENOMIC DNA]</scope>
    <source>
        <strain evidence="2">JCA_2017</strain>
    </source>
</reference>
<evidence type="ECO:0000313" key="3">
    <source>
        <dbReference type="Proteomes" id="UP000257109"/>
    </source>
</evidence>
<gene>
    <name evidence="2" type="ORF">CR513_40805</name>
</gene>